<dbReference type="SMART" id="SM00448">
    <property type="entry name" value="REC"/>
    <property type="match status" value="1"/>
</dbReference>
<reference evidence="24 25" key="1">
    <citation type="submission" date="2015-03" db="EMBL/GenBank/DDBJ databases">
        <title>Draft Genome Sequence of Burkholderia andropogonis type strain ICMP2807, isolated from Sorghum bicolor.</title>
        <authorList>
            <person name="Lopes-Santos L."/>
            <person name="Castro D.B."/>
            <person name="Ottoboni L.M."/>
            <person name="Park D."/>
            <person name="Weirc B.S."/>
            <person name="Destefano S.A."/>
        </authorList>
    </citation>
    <scope>NUCLEOTIDE SEQUENCE [LARGE SCALE GENOMIC DNA]</scope>
    <source>
        <strain evidence="24 25">ICMP2807</strain>
    </source>
</reference>
<dbReference type="SMART" id="SM00062">
    <property type="entry name" value="PBPb"/>
    <property type="match status" value="1"/>
</dbReference>
<dbReference type="RefSeq" id="WP_046154269.1">
    <property type="nucleotide sequence ID" value="NZ_LAQU01000058.1"/>
</dbReference>
<dbReference type="PROSITE" id="PS50894">
    <property type="entry name" value="HPT"/>
    <property type="match status" value="1"/>
</dbReference>
<evidence type="ECO:0000256" key="3">
    <source>
        <dbReference type="ARBA" id="ARBA00012438"/>
    </source>
</evidence>
<keyword evidence="5" id="KW-0997">Cell inner membrane</keyword>
<dbReference type="Pfam" id="PF01627">
    <property type="entry name" value="Hpt"/>
    <property type="match status" value="1"/>
</dbReference>
<evidence type="ECO:0000259" key="21">
    <source>
        <dbReference type="PROSITE" id="PS50109"/>
    </source>
</evidence>
<dbReference type="Gene3D" id="1.10.287.130">
    <property type="match status" value="1"/>
</dbReference>
<keyword evidence="9" id="KW-0732">Signal</keyword>
<dbReference type="PATRIC" id="fig|28092.6.peg.5774"/>
<proteinExistence type="predicted"/>
<dbReference type="EMBL" id="LAQU01000058">
    <property type="protein sequence ID" value="KKB61217.1"/>
    <property type="molecule type" value="Genomic_DNA"/>
</dbReference>
<feature type="domain" description="HPt" evidence="23">
    <location>
        <begin position="1187"/>
        <end position="1280"/>
    </location>
</feature>
<dbReference type="PANTHER" id="PTHR43047:SF64">
    <property type="entry name" value="HISTIDINE KINASE CONTAINING CHEY-HOMOLOGOUS RECEIVER DOMAIN AND PAS DOMAIN-RELATED"/>
    <property type="match status" value="1"/>
</dbReference>
<keyword evidence="6 19" id="KW-0597">Phosphoprotein</keyword>
<dbReference type="CDD" id="cd17546">
    <property type="entry name" value="REC_hyHK_CKI1_RcsC-like"/>
    <property type="match status" value="1"/>
</dbReference>
<evidence type="ECO:0000256" key="13">
    <source>
        <dbReference type="ARBA" id="ARBA00023012"/>
    </source>
</evidence>
<organism evidence="24 25">
    <name type="scientific">Robbsia andropogonis</name>
    <dbReference type="NCBI Taxonomy" id="28092"/>
    <lineage>
        <taxon>Bacteria</taxon>
        <taxon>Pseudomonadati</taxon>
        <taxon>Pseudomonadota</taxon>
        <taxon>Betaproteobacteria</taxon>
        <taxon>Burkholderiales</taxon>
        <taxon>Burkholderiaceae</taxon>
        <taxon>Robbsia</taxon>
    </lineage>
</organism>
<comment type="catalytic activity">
    <reaction evidence="1">
        <text>ATP + protein L-histidine = ADP + protein N-phospho-L-histidine.</text>
        <dbReference type="EC" id="2.7.13.3"/>
    </reaction>
</comment>
<feature type="domain" description="Response regulatory" evidence="22">
    <location>
        <begin position="1044"/>
        <end position="1164"/>
    </location>
</feature>
<dbReference type="CDD" id="cd16922">
    <property type="entry name" value="HATPase_EvgS-ArcB-TorS-like"/>
    <property type="match status" value="1"/>
</dbReference>
<dbReference type="Gene3D" id="3.30.565.10">
    <property type="entry name" value="Histidine kinase-like ATPase, C-terminal domain"/>
    <property type="match status" value="1"/>
</dbReference>
<dbReference type="GO" id="GO:0005886">
    <property type="term" value="C:plasma membrane"/>
    <property type="evidence" value="ECO:0007669"/>
    <property type="project" value="UniProtKB-SubCell"/>
</dbReference>
<protein>
    <recommendedName>
        <fullName evidence="17">Virulence sensor protein BvgS</fullName>
        <ecNumber evidence="3">2.7.13.3</ecNumber>
    </recommendedName>
</protein>
<comment type="caution">
    <text evidence="24">The sequence shown here is derived from an EMBL/GenBank/DDBJ whole genome shotgun (WGS) entry which is preliminary data.</text>
</comment>
<keyword evidence="25" id="KW-1185">Reference proteome</keyword>
<dbReference type="PANTHER" id="PTHR43047">
    <property type="entry name" value="TWO-COMPONENT HISTIDINE PROTEIN KINASE"/>
    <property type="match status" value="1"/>
</dbReference>
<dbReference type="SUPFAM" id="SSF47384">
    <property type="entry name" value="Homodimeric domain of signal transducing histidine kinase"/>
    <property type="match status" value="1"/>
</dbReference>
<evidence type="ECO:0000256" key="20">
    <source>
        <dbReference type="SAM" id="MobiDB-lite"/>
    </source>
</evidence>
<dbReference type="CDD" id="cd00082">
    <property type="entry name" value="HisKA"/>
    <property type="match status" value="1"/>
</dbReference>
<dbReference type="Pfam" id="PF00072">
    <property type="entry name" value="Response_reg"/>
    <property type="match status" value="1"/>
</dbReference>
<dbReference type="Gene3D" id="3.40.190.10">
    <property type="entry name" value="Periplasmic binding protein-like II"/>
    <property type="match status" value="4"/>
</dbReference>
<dbReference type="InterPro" id="IPR035965">
    <property type="entry name" value="PAS-like_dom_sf"/>
</dbReference>
<dbReference type="SUPFAM" id="SSF47226">
    <property type="entry name" value="Histidine-containing phosphotransfer domain, HPT domain"/>
    <property type="match status" value="1"/>
</dbReference>
<evidence type="ECO:0000259" key="22">
    <source>
        <dbReference type="PROSITE" id="PS50110"/>
    </source>
</evidence>
<dbReference type="InterPro" id="IPR011006">
    <property type="entry name" value="CheY-like_superfamily"/>
</dbReference>
<evidence type="ECO:0000256" key="19">
    <source>
        <dbReference type="PROSITE-ProRule" id="PRU00169"/>
    </source>
</evidence>
<dbReference type="InterPro" id="IPR005467">
    <property type="entry name" value="His_kinase_dom"/>
</dbReference>
<feature type="modified residue" description="4-aspartylphosphate" evidence="19">
    <location>
        <position position="1099"/>
    </location>
</feature>
<comment type="function">
    <text evidence="16">Member of the two-component regulatory system BvgS/BvgA. Phosphorylates BvgA via a four-step phosphorelay in response to environmental signals.</text>
</comment>
<dbReference type="InterPro" id="IPR001638">
    <property type="entry name" value="Solute-binding_3/MltF_N"/>
</dbReference>
<keyword evidence="4" id="KW-1003">Cell membrane</keyword>
<dbReference type="Pfam" id="PF02518">
    <property type="entry name" value="HATPase_c"/>
    <property type="match status" value="1"/>
</dbReference>
<keyword evidence="10" id="KW-0418">Kinase</keyword>
<evidence type="ECO:0000256" key="10">
    <source>
        <dbReference type="ARBA" id="ARBA00022777"/>
    </source>
</evidence>
<dbReference type="Proteomes" id="UP000033618">
    <property type="component" value="Unassembled WGS sequence"/>
</dbReference>
<feature type="modified residue" description="Phosphohistidine" evidence="18">
    <location>
        <position position="1226"/>
    </location>
</feature>
<keyword evidence="7" id="KW-0808">Transferase</keyword>
<dbReference type="PRINTS" id="PR00344">
    <property type="entry name" value="BCTRLSENSOR"/>
</dbReference>
<dbReference type="Gene3D" id="1.20.120.160">
    <property type="entry name" value="HPT domain"/>
    <property type="match status" value="1"/>
</dbReference>
<evidence type="ECO:0000313" key="24">
    <source>
        <dbReference type="EMBL" id="KKB61217.1"/>
    </source>
</evidence>
<dbReference type="InterPro" id="IPR004358">
    <property type="entry name" value="Sig_transdc_His_kin-like_C"/>
</dbReference>
<keyword evidence="13" id="KW-0902">Two-component regulatory system</keyword>
<evidence type="ECO:0000256" key="17">
    <source>
        <dbReference type="ARBA" id="ARBA00070152"/>
    </source>
</evidence>
<evidence type="ECO:0000256" key="1">
    <source>
        <dbReference type="ARBA" id="ARBA00000085"/>
    </source>
</evidence>
<feature type="compositionally biased region" description="Polar residues" evidence="20">
    <location>
        <begin position="120"/>
        <end position="129"/>
    </location>
</feature>
<dbReference type="Gene3D" id="3.40.50.2300">
    <property type="match status" value="1"/>
</dbReference>
<dbReference type="InterPro" id="IPR003594">
    <property type="entry name" value="HATPase_dom"/>
</dbReference>
<dbReference type="SUPFAM" id="SSF55874">
    <property type="entry name" value="ATPase domain of HSP90 chaperone/DNA topoisomerase II/histidine kinase"/>
    <property type="match status" value="1"/>
</dbReference>
<name>A0A0F5JV72_9BURK</name>
<dbReference type="Pfam" id="PF00512">
    <property type="entry name" value="HisKA"/>
    <property type="match status" value="1"/>
</dbReference>
<accession>A0A0F5JV72</accession>
<dbReference type="EC" id="2.7.13.3" evidence="3"/>
<dbReference type="InterPro" id="IPR036097">
    <property type="entry name" value="HisK_dim/P_sf"/>
</dbReference>
<dbReference type="SUPFAM" id="SSF55785">
    <property type="entry name" value="PYP-like sensor domain (PAS domain)"/>
    <property type="match status" value="1"/>
</dbReference>
<evidence type="ECO:0000256" key="6">
    <source>
        <dbReference type="ARBA" id="ARBA00022553"/>
    </source>
</evidence>
<dbReference type="InterPro" id="IPR001789">
    <property type="entry name" value="Sig_transdc_resp-reg_receiver"/>
</dbReference>
<evidence type="ECO:0000256" key="14">
    <source>
        <dbReference type="ARBA" id="ARBA00023026"/>
    </source>
</evidence>
<sequence>MPSDAVILARGKLAVLQPHPSGRFTIGVLRGNQPIIIVDPDYPTLTGVISDQLHILKHQLGIDWDIYSFETGEALTAALSEGRIDLAAGLHMPGSDPATPAGAGIGALSAATGNGRCAPSPTTQGQRMAQSDPFHESSAAWVSRRQLPGLHPLPEPGAMRRASIPGLIPHDILRKTLPKSVSIDTWIYVDTQYNGLRDVALGHIDAFLGDANALQAYMPSPLFSELQAHRLMPRVPLRYRFMAREDAASGSGLLESIDAALRAQSAALRADIARYWNHPVATHGAARINLDVAARAWIVAHPEIRIAVPINNVPMAYANEYGQFSGLIASILEMVGARTGLRFVPVYVDAPDTARLVVQRGEADLFLTTRSDRPTDVRRYPETGHPTRAPVEANERITRPFLYATGAIVASCGIAPLSDPSTLHGKRIALTRGRPISEYLAARQLQGEHLVYANDERQALEHVRAGRADAAIIYLDAAHYLLSIPPKNGLCLSGTTGPTTIPIQFGTRQADTMLARIVDEALGTIPSDTLHAFRSHWYAGSATPSGHRIDSHVLAWTIGSALTIGCGIVAWNYNLRLRIRRKHHHEAKLNRHIAFLRRLIDANPIPSYVRDASGVMVDCNLAMLQLTNKTLDQMRNKLIHEADELDAESRMKVQRGYAALAAGAESYSETLSLRINGQQYEGCHWLVALGELGADFGVANASAPGSAMLGGWIDMTERKRMERALRQAKDDAEAANRAKVMFMAAMSHEIRTPMNVIVGVLELLSADNRTTAPLKRQADVAQRCATSLMTLLNDLLEFARTEVDALRLDCHPASLIAQINDAVDFFRQSARNKGLDVIVACDTTIPNTLVFDASRLRQVLTNLLSNAIKFTATGYITLRVSRVTSPASAAPSPEKAADPTTSDTPLTISRLLWLTISVGDTGPGIPEDLRPLLFQPFQQLSHDTFRRHGGTGMGLAISKRIIEAMQGKIDVESELGVGSTFSITLPFDTGASGPDKLSTASLMLPPNADPRSMIHSHVEASHPHASQPIVPPPSFKVSLQSGAHVLIVDDHEANLLLLSTQLLQLGLTPITTSTVDQALAYLDPPSLERAVAFDAVITDCNMPIQDGYALARACADQWPQLPVIGYSADDTESCLEECLRSGMRGRLTKPVTLATLRAHFLIAAPPDTPRKIASNADETVMTIALGDPEFARKLIDIFEQGVMKSLPTFSDAVHAQDAQRIRDIAHHNKGPAAMLALHRFVDACSTIIAQCAEAAEPDWEEMQALYVRACTAVEAELQSIRAALADRRPLTLD</sequence>
<gene>
    <name evidence="24" type="ORF">WM40_24525</name>
</gene>
<dbReference type="InterPro" id="IPR003661">
    <property type="entry name" value="HisK_dim/P_dom"/>
</dbReference>
<evidence type="ECO:0000256" key="18">
    <source>
        <dbReference type="PROSITE-ProRule" id="PRU00110"/>
    </source>
</evidence>
<dbReference type="GO" id="GO:0000155">
    <property type="term" value="F:phosphorelay sensor kinase activity"/>
    <property type="evidence" value="ECO:0007669"/>
    <property type="project" value="InterPro"/>
</dbReference>
<evidence type="ECO:0000256" key="5">
    <source>
        <dbReference type="ARBA" id="ARBA00022519"/>
    </source>
</evidence>
<evidence type="ECO:0000259" key="23">
    <source>
        <dbReference type="PROSITE" id="PS50894"/>
    </source>
</evidence>
<keyword evidence="11" id="KW-0067">ATP-binding</keyword>
<dbReference type="OrthoDB" id="9796305at2"/>
<dbReference type="SMART" id="SM00091">
    <property type="entry name" value="PAS"/>
    <property type="match status" value="1"/>
</dbReference>
<dbReference type="InterPro" id="IPR036890">
    <property type="entry name" value="HATPase_C_sf"/>
</dbReference>
<evidence type="ECO:0000256" key="2">
    <source>
        <dbReference type="ARBA" id="ARBA00004429"/>
    </source>
</evidence>
<dbReference type="SMART" id="SM00388">
    <property type="entry name" value="HisKA"/>
    <property type="match status" value="1"/>
</dbReference>
<comment type="subcellular location">
    <subcellularLocation>
        <location evidence="2">Cell inner membrane</location>
        <topology evidence="2">Multi-pass membrane protein</topology>
    </subcellularLocation>
</comment>
<keyword evidence="14" id="KW-0843">Virulence</keyword>
<keyword evidence="11" id="KW-0547">Nucleotide-binding</keyword>
<evidence type="ECO:0000256" key="15">
    <source>
        <dbReference type="ARBA" id="ARBA00023136"/>
    </source>
</evidence>
<dbReference type="STRING" id="28092.WM40_24525"/>
<keyword evidence="15" id="KW-0472">Membrane</keyword>
<dbReference type="InterPro" id="IPR036641">
    <property type="entry name" value="HPT_dom_sf"/>
</dbReference>
<feature type="region of interest" description="Disordered" evidence="20">
    <location>
        <begin position="114"/>
        <end position="135"/>
    </location>
</feature>
<dbReference type="SUPFAM" id="SSF53850">
    <property type="entry name" value="Periplasmic binding protein-like II"/>
    <property type="match status" value="2"/>
</dbReference>
<evidence type="ECO:0000256" key="11">
    <source>
        <dbReference type="ARBA" id="ARBA00022840"/>
    </source>
</evidence>
<dbReference type="SUPFAM" id="SSF52172">
    <property type="entry name" value="CheY-like"/>
    <property type="match status" value="1"/>
</dbReference>
<evidence type="ECO:0000256" key="4">
    <source>
        <dbReference type="ARBA" id="ARBA00022475"/>
    </source>
</evidence>
<dbReference type="FunFam" id="3.30.565.10:FF:000010">
    <property type="entry name" value="Sensor histidine kinase RcsC"/>
    <property type="match status" value="1"/>
</dbReference>
<dbReference type="Gene3D" id="3.30.450.20">
    <property type="entry name" value="PAS domain"/>
    <property type="match status" value="1"/>
</dbReference>
<evidence type="ECO:0000256" key="9">
    <source>
        <dbReference type="ARBA" id="ARBA00022729"/>
    </source>
</evidence>
<dbReference type="InterPro" id="IPR008207">
    <property type="entry name" value="Sig_transdc_His_kin_Hpt_dom"/>
</dbReference>
<evidence type="ECO:0000256" key="7">
    <source>
        <dbReference type="ARBA" id="ARBA00022679"/>
    </source>
</evidence>
<dbReference type="InterPro" id="IPR000014">
    <property type="entry name" value="PAS"/>
</dbReference>
<evidence type="ECO:0000313" key="25">
    <source>
        <dbReference type="Proteomes" id="UP000033618"/>
    </source>
</evidence>
<keyword evidence="12" id="KW-1133">Transmembrane helix</keyword>
<evidence type="ECO:0000256" key="8">
    <source>
        <dbReference type="ARBA" id="ARBA00022692"/>
    </source>
</evidence>
<dbReference type="PROSITE" id="PS50110">
    <property type="entry name" value="RESPONSE_REGULATORY"/>
    <property type="match status" value="1"/>
</dbReference>
<dbReference type="PROSITE" id="PS50109">
    <property type="entry name" value="HIS_KIN"/>
    <property type="match status" value="1"/>
</dbReference>
<dbReference type="SMART" id="SM00387">
    <property type="entry name" value="HATPase_c"/>
    <property type="match status" value="1"/>
</dbReference>
<evidence type="ECO:0000256" key="16">
    <source>
        <dbReference type="ARBA" id="ARBA00058004"/>
    </source>
</evidence>
<feature type="domain" description="Histidine kinase" evidence="21">
    <location>
        <begin position="745"/>
        <end position="989"/>
    </location>
</feature>
<keyword evidence="8" id="KW-0812">Transmembrane</keyword>
<evidence type="ECO:0000256" key="12">
    <source>
        <dbReference type="ARBA" id="ARBA00022989"/>
    </source>
</evidence>